<evidence type="ECO:0000256" key="1">
    <source>
        <dbReference type="ARBA" id="ARBA00004651"/>
    </source>
</evidence>
<dbReference type="InterPro" id="IPR050366">
    <property type="entry name" value="BP-dependent_transpt_permease"/>
</dbReference>
<accession>A0ABT0UU00</accession>
<dbReference type="Pfam" id="PF00528">
    <property type="entry name" value="BPD_transp_1"/>
    <property type="match status" value="1"/>
</dbReference>
<evidence type="ECO:0000256" key="2">
    <source>
        <dbReference type="ARBA" id="ARBA00022448"/>
    </source>
</evidence>
<dbReference type="SUPFAM" id="SSF161098">
    <property type="entry name" value="MetI-like"/>
    <property type="match status" value="1"/>
</dbReference>
<name>A0ABT0UU00_9ACTN</name>
<evidence type="ECO:0000256" key="5">
    <source>
        <dbReference type="ARBA" id="ARBA00022989"/>
    </source>
</evidence>
<dbReference type="PANTHER" id="PTHR43386">
    <property type="entry name" value="OLIGOPEPTIDE TRANSPORT SYSTEM PERMEASE PROTEIN APPC"/>
    <property type="match status" value="1"/>
</dbReference>
<dbReference type="PROSITE" id="PS50928">
    <property type="entry name" value="ABC_TM1"/>
    <property type="match status" value="1"/>
</dbReference>
<dbReference type="InterPro" id="IPR035906">
    <property type="entry name" value="MetI-like_sf"/>
</dbReference>
<feature type="transmembrane region" description="Helical" evidence="7">
    <location>
        <begin position="233"/>
        <end position="266"/>
    </location>
</feature>
<keyword evidence="2 7" id="KW-0813">Transport</keyword>
<sequence length="320" mass="33999">MTSPHVDTTEATETDVMARSETEPTEPTEPTESAGARETQKRFSPRSVLRTLRHHPVGLAGGLLLLLVVGFCFIGPLLYRTNQTDVDLLNATLPPGPGHPLGTDPNGFDVLGRLMEGGKVSLQIGLLAALFATAIGTVYGAVAGLAGGVLDGFLMRVVDILLSVPFLFFVLILSAKFHANAVSLSLVIGGFSWLISARLVRGEVLTLRVREFVLAARVMGASRRRLILTHLIPNALGVIIVNITFQVADAVLVVAALGFLGFGLTYPTADWGSQLASGATFISADHWWLIYPVGGCIILTVLALNLLADALRDAVGRRAD</sequence>
<evidence type="ECO:0000256" key="3">
    <source>
        <dbReference type="ARBA" id="ARBA00022475"/>
    </source>
</evidence>
<evidence type="ECO:0000259" key="9">
    <source>
        <dbReference type="PROSITE" id="PS50928"/>
    </source>
</evidence>
<dbReference type="RefSeq" id="WP_250922382.1">
    <property type="nucleotide sequence ID" value="NZ_JAMQAW010000036.1"/>
</dbReference>
<dbReference type="Proteomes" id="UP001431429">
    <property type="component" value="Unassembled WGS sequence"/>
</dbReference>
<dbReference type="EMBL" id="JAMQAW010000036">
    <property type="protein sequence ID" value="MCM2392068.1"/>
    <property type="molecule type" value="Genomic_DNA"/>
</dbReference>
<dbReference type="PANTHER" id="PTHR43386:SF1">
    <property type="entry name" value="D,D-DIPEPTIDE TRANSPORT SYSTEM PERMEASE PROTEIN DDPC-RELATED"/>
    <property type="match status" value="1"/>
</dbReference>
<comment type="similarity">
    <text evidence="7">Belongs to the binding-protein-dependent transport system permease family.</text>
</comment>
<dbReference type="InterPro" id="IPR025966">
    <property type="entry name" value="OppC_N"/>
</dbReference>
<comment type="caution">
    <text evidence="10">The sequence shown here is derived from an EMBL/GenBank/DDBJ whole genome shotgun (WGS) entry which is preliminary data.</text>
</comment>
<feature type="transmembrane region" description="Helical" evidence="7">
    <location>
        <begin position="124"/>
        <end position="146"/>
    </location>
</feature>
<dbReference type="CDD" id="cd06261">
    <property type="entry name" value="TM_PBP2"/>
    <property type="match status" value="1"/>
</dbReference>
<feature type="transmembrane region" description="Helical" evidence="7">
    <location>
        <begin position="57"/>
        <end position="79"/>
    </location>
</feature>
<evidence type="ECO:0000256" key="7">
    <source>
        <dbReference type="RuleBase" id="RU363032"/>
    </source>
</evidence>
<keyword evidence="5 7" id="KW-1133">Transmembrane helix</keyword>
<feature type="transmembrane region" description="Helical" evidence="7">
    <location>
        <begin position="286"/>
        <end position="308"/>
    </location>
</feature>
<reference evidence="10" key="1">
    <citation type="submission" date="2022-06" db="EMBL/GenBank/DDBJ databases">
        <title>Genome public.</title>
        <authorList>
            <person name="Sun Q."/>
        </authorList>
    </citation>
    <scope>NUCLEOTIDE SEQUENCE</scope>
    <source>
        <strain evidence="10">CWNU-1</strain>
    </source>
</reference>
<feature type="compositionally biased region" description="Polar residues" evidence="8">
    <location>
        <begin position="1"/>
        <end position="11"/>
    </location>
</feature>
<feature type="domain" description="ABC transmembrane type-1" evidence="9">
    <location>
        <begin position="118"/>
        <end position="308"/>
    </location>
</feature>
<proteinExistence type="inferred from homology"/>
<feature type="transmembrane region" description="Helical" evidence="7">
    <location>
        <begin position="181"/>
        <end position="200"/>
    </location>
</feature>
<dbReference type="Gene3D" id="1.10.3720.10">
    <property type="entry name" value="MetI-like"/>
    <property type="match status" value="1"/>
</dbReference>
<protein>
    <submittedName>
        <fullName evidence="10">ABC transporter permease</fullName>
    </submittedName>
</protein>
<dbReference type="Pfam" id="PF12911">
    <property type="entry name" value="OppC_N"/>
    <property type="match status" value="1"/>
</dbReference>
<dbReference type="InterPro" id="IPR000515">
    <property type="entry name" value="MetI-like"/>
</dbReference>
<evidence type="ECO:0000313" key="10">
    <source>
        <dbReference type="EMBL" id="MCM2392068.1"/>
    </source>
</evidence>
<evidence type="ECO:0000256" key="8">
    <source>
        <dbReference type="SAM" id="MobiDB-lite"/>
    </source>
</evidence>
<gene>
    <name evidence="10" type="ORF">NBG84_27920</name>
</gene>
<keyword evidence="4 7" id="KW-0812">Transmembrane</keyword>
<keyword evidence="6 7" id="KW-0472">Membrane</keyword>
<feature type="region of interest" description="Disordered" evidence="8">
    <location>
        <begin position="1"/>
        <end position="47"/>
    </location>
</feature>
<keyword evidence="3" id="KW-1003">Cell membrane</keyword>
<evidence type="ECO:0000256" key="4">
    <source>
        <dbReference type="ARBA" id="ARBA00022692"/>
    </source>
</evidence>
<feature type="transmembrane region" description="Helical" evidence="7">
    <location>
        <begin position="153"/>
        <end position="175"/>
    </location>
</feature>
<evidence type="ECO:0000256" key="6">
    <source>
        <dbReference type="ARBA" id="ARBA00023136"/>
    </source>
</evidence>
<comment type="subcellular location">
    <subcellularLocation>
        <location evidence="1 7">Cell membrane</location>
        <topology evidence="1 7">Multi-pass membrane protein</topology>
    </subcellularLocation>
</comment>
<organism evidence="10 11">
    <name type="scientific">Streptomyces albipurpureus</name>
    <dbReference type="NCBI Taxonomy" id="2897419"/>
    <lineage>
        <taxon>Bacteria</taxon>
        <taxon>Bacillati</taxon>
        <taxon>Actinomycetota</taxon>
        <taxon>Actinomycetes</taxon>
        <taxon>Kitasatosporales</taxon>
        <taxon>Streptomycetaceae</taxon>
        <taxon>Streptomyces</taxon>
    </lineage>
</organism>
<evidence type="ECO:0000313" key="11">
    <source>
        <dbReference type="Proteomes" id="UP001431429"/>
    </source>
</evidence>
<keyword evidence="11" id="KW-1185">Reference proteome</keyword>